<dbReference type="GO" id="GO:0003964">
    <property type="term" value="F:RNA-directed DNA polymerase activity"/>
    <property type="evidence" value="ECO:0007669"/>
    <property type="project" value="UniProtKB-KW"/>
</dbReference>
<reference evidence="9 10" key="1">
    <citation type="submission" date="2013-05" db="EMBL/GenBank/DDBJ databases">
        <title>Draft genome of the parasitic nematode Anyclostoma ceylanicum.</title>
        <authorList>
            <person name="Mitreva M."/>
        </authorList>
    </citation>
    <scope>NUCLEOTIDE SEQUENCE [LARGE SCALE GENOMIC DNA]</scope>
</reference>
<keyword evidence="5" id="KW-0255">Endonuclease</keyword>
<evidence type="ECO:0000256" key="2">
    <source>
        <dbReference type="ARBA" id="ARBA00022679"/>
    </source>
</evidence>
<dbReference type="Pfam" id="PF17917">
    <property type="entry name" value="RT_RNaseH"/>
    <property type="match status" value="1"/>
</dbReference>
<evidence type="ECO:0000313" key="9">
    <source>
        <dbReference type="EMBL" id="EPB65777.1"/>
    </source>
</evidence>
<dbReference type="Gene3D" id="3.10.20.370">
    <property type="match status" value="1"/>
</dbReference>
<evidence type="ECO:0000256" key="1">
    <source>
        <dbReference type="ARBA" id="ARBA00012493"/>
    </source>
</evidence>
<dbReference type="CDD" id="cd09274">
    <property type="entry name" value="RNase_HI_RT_Ty3"/>
    <property type="match status" value="1"/>
</dbReference>
<dbReference type="Proteomes" id="UP000054495">
    <property type="component" value="Unassembled WGS sequence"/>
</dbReference>
<evidence type="ECO:0000259" key="8">
    <source>
        <dbReference type="Pfam" id="PF17917"/>
    </source>
</evidence>
<keyword evidence="2" id="KW-0808">Transferase</keyword>
<dbReference type="InterPro" id="IPR043502">
    <property type="entry name" value="DNA/RNA_pol_sf"/>
</dbReference>
<sequence length="246" mass="28256">MCGYYRKFVLRYAQTARPLYDLTSTKVKFEWKPEHEKAFLQLKVLLTSAPVLAQPDVEKARSGLRPFYIYTDASRVGVGAVLAQEQDDGFLHPIYFASKPLSKAERNYHVTDQEGLAVVYALKKFHYFIYGVHTIVRTDHATLTSLFKRKNVSTRVLRWALEIQRYDLTIEHVKGAANCVADALSRGVVPLSEEVPPTHSENEKIVCVVQGKWLDELREDKDFEPVIDAVENDRDVEVRLPRYEPD</sequence>
<dbReference type="InterPro" id="IPR050951">
    <property type="entry name" value="Retrovirus_Pol_polyprotein"/>
</dbReference>
<evidence type="ECO:0000256" key="5">
    <source>
        <dbReference type="ARBA" id="ARBA00022759"/>
    </source>
</evidence>
<keyword evidence="3" id="KW-0548">Nucleotidyltransferase</keyword>
<organism evidence="9 10">
    <name type="scientific">Ancylostoma ceylanicum</name>
    <dbReference type="NCBI Taxonomy" id="53326"/>
    <lineage>
        <taxon>Eukaryota</taxon>
        <taxon>Metazoa</taxon>
        <taxon>Ecdysozoa</taxon>
        <taxon>Nematoda</taxon>
        <taxon>Chromadorea</taxon>
        <taxon>Rhabditida</taxon>
        <taxon>Rhabditina</taxon>
        <taxon>Rhabditomorpha</taxon>
        <taxon>Strongyloidea</taxon>
        <taxon>Ancylostomatidae</taxon>
        <taxon>Ancylostomatinae</taxon>
        <taxon>Ancylostoma</taxon>
    </lineage>
</organism>
<keyword evidence="4" id="KW-0540">Nuclease</keyword>
<protein>
    <recommendedName>
        <fullName evidence="1">RNA-directed DNA polymerase</fullName>
        <ecNumber evidence="1">2.7.7.49</ecNumber>
    </recommendedName>
</protein>
<evidence type="ECO:0000313" key="10">
    <source>
        <dbReference type="Proteomes" id="UP000054495"/>
    </source>
</evidence>
<dbReference type="FunFam" id="3.30.70.270:FF:000020">
    <property type="entry name" value="Transposon Tf2-6 polyprotein-like Protein"/>
    <property type="match status" value="1"/>
</dbReference>
<dbReference type="GO" id="GO:0016787">
    <property type="term" value="F:hydrolase activity"/>
    <property type="evidence" value="ECO:0007669"/>
    <property type="project" value="UniProtKB-KW"/>
</dbReference>
<dbReference type="PANTHER" id="PTHR37984">
    <property type="entry name" value="PROTEIN CBG26694"/>
    <property type="match status" value="1"/>
</dbReference>
<evidence type="ECO:0000256" key="3">
    <source>
        <dbReference type="ARBA" id="ARBA00022695"/>
    </source>
</evidence>
<dbReference type="InterPro" id="IPR043128">
    <property type="entry name" value="Rev_trsase/Diguanyl_cyclase"/>
</dbReference>
<dbReference type="EC" id="2.7.7.49" evidence="1"/>
<feature type="domain" description="Reverse transcriptase RNase H-like" evidence="8">
    <location>
        <begin position="65"/>
        <end position="166"/>
    </location>
</feature>
<keyword evidence="6" id="KW-0378">Hydrolase</keyword>
<keyword evidence="7" id="KW-0695">RNA-directed DNA polymerase</keyword>
<dbReference type="PANTHER" id="PTHR37984:SF5">
    <property type="entry name" value="PROTEIN NYNRIN-LIKE"/>
    <property type="match status" value="1"/>
</dbReference>
<dbReference type="SUPFAM" id="SSF56672">
    <property type="entry name" value="DNA/RNA polymerases"/>
    <property type="match status" value="1"/>
</dbReference>
<dbReference type="AlphaFoldDB" id="A0A0D6LDP4"/>
<dbReference type="FunFam" id="3.10.20.370:FF:000001">
    <property type="entry name" value="Retrovirus-related Pol polyprotein from transposon 17.6-like protein"/>
    <property type="match status" value="1"/>
</dbReference>
<dbReference type="EMBL" id="KE127128">
    <property type="protein sequence ID" value="EPB65777.1"/>
    <property type="molecule type" value="Genomic_DNA"/>
</dbReference>
<name>A0A0D6LDP4_9BILA</name>
<proteinExistence type="predicted"/>
<evidence type="ECO:0000256" key="7">
    <source>
        <dbReference type="ARBA" id="ARBA00022918"/>
    </source>
</evidence>
<accession>A0A0D6LDP4</accession>
<gene>
    <name evidence="9" type="ORF">ANCCEY_15154</name>
</gene>
<keyword evidence="10" id="KW-1185">Reference proteome</keyword>
<evidence type="ECO:0000256" key="6">
    <source>
        <dbReference type="ARBA" id="ARBA00022801"/>
    </source>
</evidence>
<dbReference type="GO" id="GO:0004519">
    <property type="term" value="F:endonuclease activity"/>
    <property type="evidence" value="ECO:0007669"/>
    <property type="project" value="UniProtKB-KW"/>
</dbReference>
<dbReference type="Gene3D" id="3.30.70.270">
    <property type="match status" value="1"/>
</dbReference>
<dbReference type="InterPro" id="IPR041373">
    <property type="entry name" value="RT_RNaseH"/>
</dbReference>
<evidence type="ECO:0000256" key="4">
    <source>
        <dbReference type="ARBA" id="ARBA00022722"/>
    </source>
</evidence>